<feature type="compositionally biased region" description="Low complexity" evidence="6">
    <location>
        <begin position="1693"/>
        <end position="1717"/>
    </location>
</feature>
<evidence type="ECO:0000256" key="1">
    <source>
        <dbReference type="ARBA" id="ARBA00022723"/>
    </source>
</evidence>
<dbReference type="Pfam" id="PF00628">
    <property type="entry name" value="PHD"/>
    <property type="match status" value="1"/>
</dbReference>
<evidence type="ECO:0000313" key="8">
    <source>
        <dbReference type="EMBL" id="ORY16504.1"/>
    </source>
</evidence>
<feature type="compositionally biased region" description="Basic and acidic residues" evidence="6">
    <location>
        <begin position="660"/>
        <end position="690"/>
    </location>
</feature>
<dbReference type="SMART" id="SM00317">
    <property type="entry name" value="SET"/>
    <property type="match status" value="1"/>
</dbReference>
<feature type="compositionally biased region" description="Basic residues" evidence="6">
    <location>
        <begin position="1653"/>
        <end position="1665"/>
    </location>
</feature>
<dbReference type="Gene3D" id="3.30.40.10">
    <property type="entry name" value="Zinc/RING finger domain, C3HC4 (zinc finger)"/>
    <property type="match status" value="1"/>
</dbReference>
<feature type="compositionally biased region" description="Basic and acidic residues" evidence="6">
    <location>
        <begin position="2133"/>
        <end position="2158"/>
    </location>
</feature>
<feature type="compositionally biased region" description="Basic residues" evidence="6">
    <location>
        <begin position="1718"/>
        <end position="1734"/>
    </location>
</feature>
<protein>
    <recommendedName>
        <fullName evidence="7">SET domain-containing protein</fullName>
    </recommendedName>
</protein>
<evidence type="ECO:0000256" key="3">
    <source>
        <dbReference type="ARBA" id="ARBA00022833"/>
    </source>
</evidence>
<keyword evidence="4" id="KW-0156">Chromatin regulator</keyword>
<dbReference type="GO" id="GO:0070210">
    <property type="term" value="C:Rpd3L-Expanded complex"/>
    <property type="evidence" value="ECO:0007669"/>
    <property type="project" value="TreeGrafter"/>
</dbReference>
<feature type="compositionally biased region" description="Polar residues" evidence="6">
    <location>
        <begin position="135"/>
        <end position="147"/>
    </location>
</feature>
<feature type="compositionally biased region" description="Low complexity" evidence="6">
    <location>
        <begin position="2107"/>
        <end position="2132"/>
    </location>
</feature>
<dbReference type="InterPro" id="IPR011011">
    <property type="entry name" value="Znf_FYVE_PHD"/>
</dbReference>
<feature type="coiled-coil region" evidence="5">
    <location>
        <begin position="580"/>
        <end position="609"/>
    </location>
</feature>
<organism evidence="8 9">
    <name type="scientific">Neocallimastix californiae</name>
    <dbReference type="NCBI Taxonomy" id="1754190"/>
    <lineage>
        <taxon>Eukaryota</taxon>
        <taxon>Fungi</taxon>
        <taxon>Fungi incertae sedis</taxon>
        <taxon>Chytridiomycota</taxon>
        <taxon>Chytridiomycota incertae sedis</taxon>
        <taxon>Neocallimastigomycetes</taxon>
        <taxon>Neocallimastigales</taxon>
        <taxon>Neocallimastigaceae</taxon>
        <taxon>Neocallimastix</taxon>
    </lineage>
</organism>
<evidence type="ECO:0000313" key="9">
    <source>
        <dbReference type="Proteomes" id="UP000193920"/>
    </source>
</evidence>
<dbReference type="SUPFAM" id="SSF57903">
    <property type="entry name" value="FYVE/PHD zinc finger"/>
    <property type="match status" value="1"/>
</dbReference>
<feature type="region of interest" description="Disordered" evidence="6">
    <location>
        <begin position="63"/>
        <end position="147"/>
    </location>
</feature>
<dbReference type="GO" id="GO:0006325">
    <property type="term" value="P:chromatin organization"/>
    <property type="evidence" value="ECO:0007669"/>
    <property type="project" value="UniProtKB-KW"/>
</dbReference>
<feature type="region of interest" description="Disordered" evidence="6">
    <location>
        <begin position="908"/>
        <end position="928"/>
    </location>
</feature>
<dbReference type="GO" id="GO:0008270">
    <property type="term" value="F:zinc ion binding"/>
    <property type="evidence" value="ECO:0007669"/>
    <property type="project" value="UniProtKB-KW"/>
</dbReference>
<dbReference type="SMART" id="SM00249">
    <property type="entry name" value="PHD"/>
    <property type="match status" value="1"/>
</dbReference>
<feature type="compositionally biased region" description="Polar residues" evidence="6">
    <location>
        <begin position="2067"/>
        <end position="2077"/>
    </location>
</feature>
<feature type="region of interest" description="Disordered" evidence="6">
    <location>
        <begin position="1867"/>
        <end position="1891"/>
    </location>
</feature>
<dbReference type="InterPro" id="IPR019786">
    <property type="entry name" value="Zinc_finger_PHD-type_CS"/>
</dbReference>
<dbReference type="InterPro" id="IPR046341">
    <property type="entry name" value="SET_dom_sf"/>
</dbReference>
<dbReference type="Proteomes" id="UP000193920">
    <property type="component" value="Unassembled WGS sequence"/>
</dbReference>
<dbReference type="PROSITE" id="PS50280">
    <property type="entry name" value="SET"/>
    <property type="match status" value="1"/>
</dbReference>
<feature type="compositionally biased region" description="Basic residues" evidence="6">
    <location>
        <begin position="707"/>
        <end position="721"/>
    </location>
</feature>
<gene>
    <name evidence="8" type="ORF">LY90DRAFT_173939</name>
</gene>
<dbReference type="InterPro" id="IPR001214">
    <property type="entry name" value="SET_dom"/>
</dbReference>
<evidence type="ECO:0000259" key="7">
    <source>
        <dbReference type="PROSITE" id="PS50280"/>
    </source>
</evidence>
<feature type="domain" description="SET" evidence="7">
    <location>
        <begin position="233"/>
        <end position="417"/>
    </location>
</feature>
<feature type="region of interest" description="Disordered" evidence="6">
    <location>
        <begin position="1145"/>
        <end position="1177"/>
    </location>
</feature>
<evidence type="ECO:0000256" key="4">
    <source>
        <dbReference type="ARBA" id="ARBA00022853"/>
    </source>
</evidence>
<feature type="region of interest" description="Disordered" evidence="6">
    <location>
        <begin position="1543"/>
        <end position="1574"/>
    </location>
</feature>
<sequence length="2207" mass="256406">MDDNIDEGEIRCFCGSTEDDGYTVQCDKCLIWQHVKCVLARNNGQPLPDIYYCEECDPKKNDQKKNKLTIKKQNKSKKDMIISLPHNVGRPPKIHSSKKEQRSAYPYPSSQSGRKSRELGHGRSKSQARNEGKSNKNSRQLSPESTDRNINFQKSYEFYVQNYTVIKNNLFENKEIQNFISSKINNSKLKNKIIKYDDNSNNYLFDIDNKSSTLIYIQTKLRKASVTVRPIPSRISIFDHEFNHYGLFAAADIPKNTYLCDIKGTIKYKSNISSIYSFYHNDINDSTNNLSNISGNENHNDNFSNINSNNLNENKENKKSCFIMDPFIFVHPAQELDSLIVDSREYGNDGRFIRFYCEGGDMIQNPNAQLQSIMCPEYSEKSSNNNQIEKEKKYKLKLAVISSHDIKKGDEIILSTSENYKNEKWFGYPCICGDRKDEIKDTETSLSSIPYNSNCIIDSLLNENSKFFKKLNYFGNYNNKSFIIDETLNEWIKRTSNRQKKNDLSRVKKSSVDKKNKNISKSKLNTDNIVNNTLEKDIRKEDTVMKNHKPKGGKKLWMKNYYKEQKKKENVKKWKEEEQAVEVTANNENLKQSKEEKIKQEEINKLKEQLFSEEINEKEKVIKIKSEENNEGNNIEKPNIKKEKSEIEIENEKNTEFLKQLFDEPKEDDKMNIDKNIDDMNVDIDSKSEYSESNSSPKDSENYSKRKEYKIKSSKKIRKSSIKSDISNNKTENDNNLKTEKELNIDKNSGIDSKQKRKRINDITSDNNQNFVIQKKIKTEEKIDEEKALIKNEKGEINNNEESTTAKSEISGKSKNKNSSQSNNEDNEISERQNSSSNTHNTSVRKVSLRDYKLKRGSTIGSISNKLNKKSSFSLFNKSNVTPTSSQTKPLENSYLLSDSLSSITSSSVIKPQDSTQNNNSNINENDNKINNELNQLTSIDKKLNNLNKHPVLENTNNMLSTNDNNFNASSESSKKLNSFSTSLSSFPLPTLAPTLSSSTNTTHFPLNDPLMLMGFDLNIDFSENKEKELVDRELREREKERELERKRELELSQSKMKEFNDLSLKEKSLLSSDKNASKESKIQGKFSLILSESEYFGSKSFISINKENEVGDKYKNINNNSNDSSDINISKSILKDIDSSLFNKDSNKANEIKPNKTKKENDSKNTKDSDILNSKDQLKTEKLKDNTGLFERYQEKLSLSNSTNDNKYSLKELKKNKEIKNTKIYNSNNSKDRIYNDTFNKNNINIINEERKIYYSPQEILEDDKINDNKDNYEDNKEEKIAKDSNNINNKNLNTSIDINPLDKNGNSKKVISFDKYLNNKSSTIDNIYSYNKSKNHNILKDEMITNSKVINLSNTQNNKIIITNNSNQKDKINNILNGSSKLELEKKTIKNNNNITNIYDNEVKKNDNNKQINIASLKNKIINKIKSNNEEKKLLNNLEDNNKVHLTVVVNSENRTISEKMIKDNMNNTQNVNIKENNDTNMNDKSNEKNRLNESVTVENVSVIKPNESSKRNSLELMKEEKQQVDTISTMNIDSISKARTTSIPYDPANPDKNPVLPDYKNKTQDKTNYEKENTLNIEVISTSSFTNNNLSNYNRSDDKSYSGNYSRTKSSIHYSKRYSRGMSRSVSPIRSRSTRSMSSSESSSYSWSSRRSRSSRSRSRIRSRAETRSRSRSRSRSGSRSRSRGRSRSISRLSSRSSSRSQSSLSRSHSSHSSGGHRSRSQTRSRTHSRRSISITRSHDHDYNYRERERDRDRDRGKDRDRDHSWYSNSNYHYLNSRSSIFDRNNRHHDRWDLSSERRNHDISDHDRNRYYGRNWDRSYDREREHDRDRDRDRERERERERDKMYNKYDRNYRYNSRPLVLNHIESNNYSSRDRDHERNDRERGNSYDYHDKEYFSYHERDRSRINMRSFHERESPIQIRKNNGKDQKRIVHGYDNSDNRTGENKLSTPASTPQLSNIIDNKNEITNIQNSTLNTRNRNNLIINSNNSNKNNTNNISLSNLNVNSNTSMFSSSNININKSDNSNSINNESKSFTENVKPYSSTMINSNITQESFKTIDIESNTTGINNLSNTLNSRNDRDRDRNSNKDYFKDRERRRDMDYDSTYNSHNNWNSNKNNNNRNNSSYYSSDFRRDHRWSGTNNDRIRNIDRNKIRDNQGSSTPNSGLIDKSSNSEVLSTSSNKNIIPSGNINNSASTFNQSTNNN</sequence>
<feature type="compositionally biased region" description="Basic and acidic residues" evidence="6">
    <location>
        <begin position="1146"/>
        <end position="1171"/>
    </location>
</feature>
<keyword evidence="5" id="KW-0175">Coiled coil</keyword>
<feature type="compositionally biased region" description="Low complexity" evidence="6">
    <location>
        <begin position="797"/>
        <end position="824"/>
    </location>
</feature>
<name>A0A1Y2A225_9FUNG</name>
<feature type="region of interest" description="Disordered" evidence="6">
    <location>
        <begin position="660"/>
        <end position="763"/>
    </location>
</feature>
<dbReference type="GO" id="GO:0034967">
    <property type="term" value="C:Set3 complex"/>
    <property type="evidence" value="ECO:0007669"/>
    <property type="project" value="TreeGrafter"/>
</dbReference>
<evidence type="ECO:0000256" key="5">
    <source>
        <dbReference type="SAM" id="Coils"/>
    </source>
</evidence>
<keyword evidence="3" id="KW-0862">Zinc</keyword>
<feature type="region of interest" description="Disordered" evidence="6">
    <location>
        <begin position="1589"/>
        <end position="1773"/>
    </location>
</feature>
<dbReference type="PANTHER" id="PTHR46462:SF3">
    <property type="entry name" value="UPSET, ISOFORM A"/>
    <property type="match status" value="1"/>
</dbReference>
<feature type="compositionally biased region" description="Polar residues" evidence="6">
    <location>
        <begin position="1604"/>
        <end position="1616"/>
    </location>
</feature>
<dbReference type="GO" id="GO:0006355">
    <property type="term" value="P:regulation of DNA-templated transcription"/>
    <property type="evidence" value="ECO:0007669"/>
    <property type="project" value="TreeGrafter"/>
</dbReference>
<dbReference type="InterPro" id="IPR001965">
    <property type="entry name" value="Znf_PHD"/>
</dbReference>
<feature type="compositionally biased region" description="Basic residues" evidence="6">
    <location>
        <begin position="1673"/>
        <end position="1692"/>
    </location>
</feature>
<keyword evidence="2" id="KW-0863">Zinc-finger</keyword>
<feature type="compositionally biased region" description="Basic residues" evidence="6">
    <location>
        <begin position="66"/>
        <end position="75"/>
    </location>
</feature>
<dbReference type="PANTHER" id="PTHR46462">
    <property type="entry name" value="UPSET, ISOFORM A"/>
    <property type="match status" value="1"/>
</dbReference>
<dbReference type="OrthoDB" id="79252at2759"/>
<feature type="compositionally biased region" description="Basic and acidic residues" evidence="6">
    <location>
        <begin position="731"/>
        <end position="745"/>
    </location>
</feature>
<accession>A0A1Y2A225</accession>
<dbReference type="EMBL" id="MCOG01000332">
    <property type="protein sequence ID" value="ORY16504.1"/>
    <property type="molecule type" value="Genomic_DNA"/>
</dbReference>
<dbReference type="PROSITE" id="PS01359">
    <property type="entry name" value="ZF_PHD_1"/>
    <property type="match status" value="1"/>
</dbReference>
<feature type="compositionally biased region" description="Basic and acidic residues" evidence="6">
    <location>
        <begin position="1740"/>
        <end position="1768"/>
    </location>
</feature>
<feature type="compositionally biased region" description="Basic and acidic residues" evidence="6">
    <location>
        <begin position="2080"/>
        <end position="2104"/>
    </location>
</feature>
<feature type="region of interest" description="Disordered" evidence="6">
    <location>
        <begin position="1910"/>
        <end position="1957"/>
    </location>
</feature>
<evidence type="ECO:0000256" key="2">
    <source>
        <dbReference type="ARBA" id="ARBA00022771"/>
    </source>
</evidence>
<reference evidence="8 9" key="1">
    <citation type="submission" date="2016-08" db="EMBL/GenBank/DDBJ databases">
        <title>A Parts List for Fungal Cellulosomes Revealed by Comparative Genomics.</title>
        <authorList>
            <consortium name="DOE Joint Genome Institute"/>
            <person name="Haitjema C.H."/>
            <person name="Gilmore S.P."/>
            <person name="Henske J.K."/>
            <person name="Solomon K.V."/>
            <person name="De Groot R."/>
            <person name="Kuo A."/>
            <person name="Mondo S.J."/>
            <person name="Salamov A.A."/>
            <person name="Labutti K."/>
            <person name="Zhao Z."/>
            <person name="Chiniquy J."/>
            <person name="Barry K."/>
            <person name="Brewer H.M."/>
            <person name="Purvine S.O."/>
            <person name="Wright A.T."/>
            <person name="Boxma B."/>
            <person name="Van Alen T."/>
            <person name="Hackstein J.H."/>
            <person name="Baker S.E."/>
            <person name="Grigoriev I.V."/>
            <person name="O'Malley M.A."/>
        </authorList>
    </citation>
    <scope>NUCLEOTIDE SEQUENCE [LARGE SCALE GENOMIC DNA]</scope>
    <source>
        <strain evidence="8 9">G1</strain>
    </source>
</reference>
<feature type="compositionally biased region" description="Polar residues" evidence="6">
    <location>
        <begin position="2184"/>
        <end position="2207"/>
    </location>
</feature>
<feature type="compositionally biased region" description="Basic and acidic residues" evidence="6">
    <location>
        <begin position="1562"/>
        <end position="1574"/>
    </location>
</feature>
<dbReference type="InterPro" id="IPR019787">
    <property type="entry name" value="Znf_PHD-finger"/>
</dbReference>
<feature type="compositionally biased region" description="Low complexity" evidence="6">
    <location>
        <begin position="2173"/>
        <end position="2183"/>
    </location>
</feature>
<dbReference type="STRING" id="1754190.A0A1Y2A225"/>
<feature type="compositionally biased region" description="Basic and acidic residues" evidence="6">
    <location>
        <begin position="1875"/>
        <end position="1891"/>
    </location>
</feature>
<dbReference type="InterPro" id="IPR013083">
    <property type="entry name" value="Znf_RING/FYVE/PHD"/>
</dbReference>
<feature type="region of interest" description="Disordered" evidence="6">
    <location>
        <begin position="2067"/>
        <end position="2207"/>
    </location>
</feature>
<comment type="caution">
    <text evidence="8">The sequence shown here is derived from an EMBL/GenBank/DDBJ whole genome shotgun (WGS) entry which is preliminary data.</text>
</comment>
<dbReference type="SUPFAM" id="SSF82199">
    <property type="entry name" value="SET domain"/>
    <property type="match status" value="1"/>
</dbReference>
<feature type="region of interest" description="Disordered" evidence="6">
    <location>
        <begin position="794"/>
        <end position="850"/>
    </location>
</feature>
<feature type="compositionally biased region" description="Polar residues" evidence="6">
    <location>
        <begin position="832"/>
        <end position="845"/>
    </location>
</feature>
<evidence type="ECO:0000256" key="6">
    <source>
        <dbReference type="SAM" id="MobiDB-lite"/>
    </source>
</evidence>
<dbReference type="Gene3D" id="2.170.270.10">
    <property type="entry name" value="SET domain"/>
    <property type="match status" value="1"/>
</dbReference>
<proteinExistence type="predicted"/>
<feature type="compositionally biased region" description="Polar residues" evidence="6">
    <location>
        <begin position="1948"/>
        <end position="1957"/>
    </location>
</feature>
<keyword evidence="1" id="KW-0479">Metal-binding</keyword>
<feature type="compositionally biased region" description="Basic and acidic residues" evidence="6">
    <location>
        <begin position="1910"/>
        <end position="1919"/>
    </location>
</feature>
<keyword evidence="9" id="KW-1185">Reference proteome</keyword>
<feature type="compositionally biased region" description="Low complexity" evidence="6">
    <location>
        <begin position="1633"/>
        <end position="1652"/>
    </location>
</feature>